<gene>
    <name evidence="7" type="ORF">GEAMG1_2655</name>
</gene>
<keyword evidence="4" id="KW-1133">Transmembrane helix</keyword>
<dbReference type="InterPro" id="IPR003660">
    <property type="entry name" value="HAMP_dom"/>
</dbReference>
<dbReference type="CDD" id="cd06225">
    <property type="entry name" value="HAMP"/>
    <property type="match status" value="1"/>
</dbReference>
<dbReference type="PRINTS" id="PR00260">
    <property type="entry name" value="CHEMTRNSDUCR"/>
</dbReference>
<dbReference type="InterPro" id="IPR004089">
    <property type="entry name" value="MCPsignal_dom"/>
</dbReference>
<feature type="domain" description="Methyl-accepting transducer" evidence="5">
    <location>
        <begin position="268"/>
        <end position="504"/>
    </location>
</feature>
<evidence type="ECO:0000259" key="5">
    <source>
        <dbReference type="PROSITE" id="PS50111"/>
    </source>
</evidence>
<dbReference type="Pfam" id="PF00672">
    <property type="entry name" value="HAMP"/>
    <property type="match status" value="1"/>
</dbReference>
<dbReference type="CDD" id="cd11386">
    <property type="entry name" value="MCP_signal"/>
    <property type="match status" value="1"/>
</dbReference>
<evidence type="ECO:0000313" key="8">
    <source>
        <dbReference type="Proteomes" id="UP001295463"/>
    </source>
</evidence>
<dbReference type="SMART" id="SM00283">
    <property type="entry name" value="MA"/>
    <property type="match status" value="1"/>
</dbReference>
<feature type="domain" description="HAMP" evidence="6">
    <location>
        <begin position="211"/>
        <end position="263"/>
    </location>
</feature>
<dbReference type="InterPro" id="IPR004090">
    <property type="entry name" value="Chemotax_Me-accpt_rcpt"/>
</dbReference>
<dbReference type="PANTHER" id="PTHR32089:SF112">
    <property type="entry name" value="LYSOZYME-LIKE PROTEIN-RELATED"/>
    <property type="match status" value="1"/>
</dbReference>
<proteinExistence type="inferred from homology"/>
<evidence type="ECO:0000256" key="4">
    <source>
        <dbReference type="SAM" id="Phobius"/>
    </source>
</evidence>
<dbReference type="PANTHER" id="PTHR32089">
    <property type="entry name" value="METHYL-ACCEPTING CHEMOTAXIS PROTEIN MCPB"/>
    <property type="match status" value="1"/>
</dbReference>
<dbReference type="SMART" id="SM00304">
    <property type="entry name" value="HAMP"/>
    <property type="match status" value="1"/>
</dbReference>
<name>A0ABM9DBB6_9BACT</name>
<dbReference type="PROSITE" id="PS50111">
    <property type="entry name" value="CHEMOTAXIS_TRANSDUC_2"/>
    <property type="match status" value="1"/>
</dbReference>
<dbReference type="Pfam" id="PF00015">
    <property type="entry name" value="MCPsignal"/>
    <property type="match status" value="1"/>
</dbReference>
<keyword evidence="4" id="KW-0472">Membrane</keyword>
<dbReference type="EMBL" id="OW150024">
    <property type="protein sequence ID" value="CAH2032491.1"/>
    <property type="molecule type" value="Genomic_DNA"/>
</dbReference>
<dbReference type="SUPFAM" id="SSF58104">
    <property type="entry name" value="Methyl-accepting chemotaxis protein (MCP) signaling domain"/>
    <property type="match status" value="1"/>
</dbReference>
<keyword evidence="8" id="KW-1185">Reference proteome</keyword>
<evidence type="ECO:0008006" key="9">
    <source>
        <dbReference type="Google" id="ProtNLM"/>
    </source>
</evidence>
<evidence type="ECO:0000256" key="1">
    <source>
        <dbReference type="ARBA" id="ARBA00023224"/>
    </source>
</evidence>
<dbReference type="RefSeq" id="WP_305733238.1">
    <property type="nucleotide sequence ID" value="NZ_OW150024.1"/>
</dbReference>
<evidence type="ECO:0000256" key="3">
    <source>
        <dbReference type="PROSITE-ProRule" id="PRU00284"/>
    </source>
</evidence>
<dbReference type="PROSITE" id="PS50885">
    <property type="entry name" value="HAMP"/>
    <property type="match status" value="1"/>
</dbReference>
<dbReference type="Proteomes" id="UP001295463">
    <property type="component" value="Chromosome"/>
</dbReference>
<dbReference type="Gene3D" id="1.10.287.950">
    <property type="entry name" value="Methyl-accepting chemotaxis protein"/>
    <property type="match status" value="1"/>
</dbReference>
<evidence type="ECO:0000313" key="7">
    <source>
        <dbReference type="EMBL" id="CAH2032491.1"/>
    </source>
</evidence>
<comment type="similarity">
    <text evidence="2">Belongs to the methyl-accepting chemotaxis (MCP) protein family.</text>
</comment>
<protein>
    <recommendedName>
        <fullName evidence="9">Methyl-accepting chemotaxis protein</fullName>
    </recommendedName>
</protein>
<organism evidence="7 8">
    <name type="scientific">Trichlorobacter ammonificans</name>
    <dbReference type="NCBI Taxonomy" id="2916410"/>
    <lineage>
        <taxon>Bacteria</taxon>
        <taxon>Pseudomonadati</taxon>
        <taxon>Thermodesulfobacteriota</taxon>
        <taxon>Desulfuromonadia</taxon>
        <taxon>Geobacterales</taxon>
        <taxon>Geobacteraceae</taxon>
        <taxon>Trichlorobacter</taxon>
    </lineage>
</organism>
<accession>A0ABM9DBB6</accession>
<feature type="transmembrane region" description="Helical" evidence="4">
    <location>
        <begin position="186"/>
        <end position="210"/>
    </location>
</feature>
<keyword evidence="1 3" id="KW-0807">Transducer</keyword>
<evidence type="ECO:0000256" key="2">
    <source>
        <dbReference type="ARBA" id="ARBA00029447"/>
    </source>
</evidence>
<sequence length="578" mass="61872">MLSSIAMRLSIKTKLLILIVFICLGIGSLGGLLWKTSSVMGGYLEELGMKNFPSARTAQELQTVKARQAANLAYFVASRDERYLKEYEKGRERFDLLLAELGKHEQTAEGKSVLAEIGTLNVEYSYKADDVISLSRGRYGEEAFKTLEETLGALDESILLLSLKIADRNTSYMERQSSTAMASAEWYKIIAIATPCLLMLSLLWCSFLLVRSITSSLAGAVAMAHEIRKGNLSARAAVLNHDEVGEMVAAMNQMAEHLGLAMTRISQNSNSITGAADQLHVIAVQTARSAGQASSQANTIATAAEEMAATSREIAQSCENAAEQSSQVGMAAKNGAEVVHSSIASLEKIAELVRQAAVSIDGLGKQSEQIGSIILTIGDIADQTNLLALNAAIEAARAGDQGRGFAVVADEVRALAERTSTATGEIEQMINAIQDETRHAVQYMEKGVHEVEQGASDAACSREALQHILSQIDALTEQVNRIACAAEEQTSTTSQISQNILGITEAVGSTAHGAEESANVIRQLVGMANGLREQVEYFRMIPEVATHDHGVSHEVGDVKHQGLSIRNLGSAAPRLVAT</sequence>
<keyword evidence="4" id="KW-0812">Transmembrane</keyword>
<evidence type="ECO:0000259" key="6">
    <source>
        <dbReference type="PROSITE" id="PS50885"/>
    </source>
</evidence>
<reference evidence="7 8" key="1">
    <citation type="submission" date="2022-03" db="EMBL/GenBank/DDBJ databases">
        <authorList>
            <person name="Koch H."/>
        </authorList>
    </citation>
    <scope>NUCLEOTIDE SEQUENCE [LARGE SCALE GENOMIC DNA]</scope>
    <source>
        <strain evidence="7 8">G1</strain>
    </source>
</reference>